<sequence length="149" mass="17423">MIDTLLTILQNLEPVLLVIATAWATGAATGLNERRKRRYALEDRQAEEKRQQDERKRDLLLEILDHRSDYIRAQSHAPRELRKGLTDDSVHSMRNTAASTGDAEVIKAVDYFLSEQFDDEGELLDLVSKRVAKLEAPQRQLRWWQRRRR</sequence>
<comment type="caution">
    <text evidence="2">The sequence shown here is derived from an EMBL/GenBank/DDBJ whole genome shotgun (WGS) entry which is preliminary data.</text>
</comment>
<proteinExistence type="predicted"/>
<evidence type="ECO:0000256" key="1">
    <source>
        <dbReference type="SAM" id="Phobius"/>
    </source>
</evidence>
<dbReference type="EMBL" id="WWHY01000001">
    <property type="protein sequence ID" value="MYR35739.1"/>
    <property type="molecule type" value="Genomic_DNA"/>
</dbReference>
<evidence type="ECO:0000313" key="3">
    <source>
        <dbReference type="EMBL" id="MYR35739.1"/>
    </source>
</evidence>
<reference evidence="2 4" key="1">
    <citation type="journal article" date="2019" name="Nat. Commun.">
        <title>The antimicrobial potential of Streptomyces from insect microbiomes.</title>
        <authorList>
            <person name="Chevrette M.G."/>
            <person name="Carlson C.M."/>
            <person name="Ortega H.E."/>
            <person name="Thomas C."/>
            <person name="Ananiev G.E."/>
            <person name="Barns K.J."/>
            <person name="Book A.J."/>
            <person name="Cagnazzo J."/>
            <person name="Carlos C."/>
            <person name="Flanigan W."/>
            <person name="Grubbs K.J."/>
            <person name="Horn H.A."/>
            <person name="Hoffmann F.M."/>
            <person name="Klassen J.L."/>
            <person name="Knack J.J."/>
            <person name="Lewin G.R."/>
            <person name="McDonald B.R."/>
            <person name="Muller L."/>
            <person name="Melo W.G.P."/>
            <person name="Pinto-Tomas A.A."/>
            <person name="Schmitz A."/>
            <person name="Wendt-Pienkowski E."/>
            <person name="Wildman S."/>
            <person name="Zhao M."/>
            <person name="Zhang F."/>
            <person name="Bugni T.S."/>
            <person name="Andes D.R."/>
            <person name="Pupo M.T."/>
            <person name="Currie C.R."/>
        </authorList>
    </citation>
    <scope>NUCLEOTIDE SEQUENCE [LARGE SCALE GENOMIC DNA]</scope>
    <source>
        <strain evidence="2 4">SID5840</strain>
    </source>
</reference>
<organism evidence="2 4">
    <name type="scientific">Nocardiopsis alba</name>
    <dbReference type="NCBI Taxonomy" id="53437"/>
    <lineage>
        <taxon>Bacteria</taxon>
        <taxon>Bacillati</taxon>
        <taxon>Actinomycetota</taxon>
        <taxon>Actinomycetes</taxon>
        <taxon>Streptosporangiales</taxon>
        <taxon>Nocardiopsidaceae</taxon>
        <taxon>Nocardiopsis</taxon>
    </lineage>
</organism>
<keyword evidence="1" id="KW-1133">Transmembrane helix</keyword>
<evidence type="ECO:0000313" key="4">
    <source>
        <dbReference type="Proteomes" id="UP000467124"/>
    </source>
</evidence>
<keyword evidence="1" id="KW-0472">Membrane</keyword>
<keyword evidence="1" id="KW-0812">Transmembrane</keyword>
<dbReference type="Proteomes" id="UP000467124">
    <property type="component" value="Unassembled WGS sequence"/>
</dbReference>
<accession>A0A7K2IL83</accession>
<name>A0A7K2IL83_9ACTN</name>
<evidence type="ECO:0000313" key="2">
    <source>
        <dbReference type="EMBL" id="MYR30713.1"/>
    </source>
</evidence>
<dbReference type="RefSeq" id="WP_161109891.1">
    <property type="nucleotide sequence ID" value="NZ_JBHXVI010000018.1"/>
</dbReference>
<gene>
    <name evidence="2" type="ORF">GTW20_00145</name>
    <name evidence="3" type="ORF">GTW20_26630</name>
</gene>
<feature type="transmembrane region" description="Helical" evidence="1">
    <location>
        <begin position="12"/>
        <end position="31"/>
    </location>
</feature>
<protein>
    <submittedName>
        <fullName evidence="2">Uncharacterized protein</fullName>
    </submittedName>
</protein>
<dbReference type="EMBL" id="WWHY01000001">
    <property type="protein sequence ID" value="MYR30713.1"/>
    <property type="molecule type" value="Genomic_DNA"/>
</dbReference>
<dbReference type="AlphaFoldDB" id="A0A7K2IL83"/>